<comment type="function">
    <text evidence="8">Part of the ABC transporter complex CysAWTP (TC 3.A.1.6.1) involved in sulfate/thiosulfate import. Probably responsible for the translocation of the substrate across the membrane.</text>
</comment>
<evidence type="ECO:0000256" key="6">
    <source>
        <dbReference type="ARBA" id="ARBA00023032"/>
    </source>
</evidence>
<reference evidence="11 12" key="1">
    <citation type="journal article" date="2015" name="Genome Announc.">
        <title>Expanding the biotechnology potential of lactobacilli through comparative genomics of 213 strains and associated genera.</title>
        <authorList>
            <person name="Sun Z."/>
            <person name="Harris H.M."/>
            <person name="McCann A."/>
            <person name="Guo C."/>
            <person name="Argimon S."/>
            <person name="Zhang W."/>
            <person name="Yang X."/>
            <person name="Jeffery I.B."/>
            <person name="Cooney J.C."/>
            <person name="Kagawa T.F."/>
            <person name="Liu W."/>
            <person name="Song Y."/>
            <person name="Salvetti E."/>
            <person name="Wrobel A."/>
            <person name="Rasinkangas P."/>
            <person name="Parkhill J."/>
            <person name="Rea M.C."/>
            <person name="O'Sullivan O."/>
            <person name="Ritari J."/>
            <person name="Douillard F.P."/>
            <person name="Paul Ross R."/>
            <person name="Yang R."/>
            <person name="Briner A.E."/>
            <person name="Felis G.E."/>
            <person name="de Vos W.M."/>
            <person name="Barrangou R."/>
            <person name="Klaenhammer T.R."/>
            <person name="Caufield P.W."/>
            <person name="Cui Y."/>
            <person name="Zhang H."/>
            <person name="O'Toole P.W."/>
        </authorList>
    </citation>
    <scope>NUCLEOTIDE SEQUENCE [LARGE SCALE GENOMIC DNA]</scope>
    <source>
        <strain evidence="11 12">DSM 18527</strain>
    </source>
</reference>
<dbReference type="GO" id="GO:0015419">
    <property type="term" value="F:ABC-type sulfate transporter activity"/>
    <property type="evidence" value="ECO:0007669"/>
    <property type="project" value="InterPro"/>
</dbReference>
<evidence type="ECO:0000256" key="4">
    <source>
        <dbReference type="ARBA" id="ARBA00022692"/>
    </source>
</evidence>
<evidence type="ECO:0000256" key="7">
    <source>
        <dbReference type="ARBA" id="ARBA00023136"/>
    </source>
</evidence>
<keyword evidence="12" id="KW-1185">Reference proteome</keyword>
<keyword evidence="3" id="KW-0813">Transport</keyword>
<dbReference type="STRING" id="1423734.FC83_GL001680"/>
<dbReference type="eggNOG" id="COG4208">
    <property type="taxonomic scope" value="Bacteria"/>
</dbReference>
<evidence type="ECO:0000313" key="11">
    <source>
        <dbReference type="EMBL" id="KRM30545.1"/>
    </source>
</evidence>
<dbReference type="Gene3D" id="1.10.3720.10">
    <property type="entry name" value="MetI-like"/>
    <property type="match status" value="1"/>
</dbReference>
<dbReference type="EMBL" id="AZGA01000088">
    <property type="protein sequence ID" value="KRM30545.1"/>
    <property type="molecule type" value="Genomic_DNA"/>
</dbReference>
<name>X0PCT0_9LACO</name>
<dbReference type="CDD" id="cd06261">
    <property type="entry name" value="TM_PBP2"/>
    <property type="match status" value="1"/>
</dbReference>
<proteinExistence type="predicted"/>
<dbReference type="Pfam" id="PF00528">
    <property type="entry name" value="BPD_transp_1"/>
    <property type="match status" value="1"/>
</dbReference>
<feature type="transmembrane region" description="Helical" evidence="9">
    <location>
        <begin position="12"/>
        <end position="37"/>
    </location>
</feature>
<dbReference type="PATRIC" id="fig|1423734.3.peg.1699"/>
<keyword evidence="6" id="KW-0764">Sulfate transport</keyword>
<evidence type="ECO:0000256" key="2">
    <source>
        <dbReference type="ARBA" id="ARBA00011779"/>
    </source>
</evidence>
<feature type="transmembrane region" description="Helical" evidence="9">
    <location>
        <begin position="129"/>
        <end position="153"/>
    </location>
</feature>
<dbReference type="GO" id="GO:0005886">
    <property type="term" value="C:plasma membrane"/>
    <property type="evidence" value="ECO:0007669"/>
    <property type="project" value="TreeGrafter"/>
</dbReference>
<dbReference type="PROSITE" id="PS50928">
    <property type="entry name" value="ABC_TM1"/>
    <property type="match status" value="1"/>
</dbReference>
<organism evidence="11 12">
    <name type="scientific">Agrilactobacillus composti DSM 18527 = JCM 14202</name>
    <dbReference type="NCBI Taxonomy" id="1423734"/>
    <lineage>
        <taxon>Bacteria</taxon>
        <taxon>Bacillati</taxon>
        <taxon>Bacillota</taxon>
        <taxon>Bacilli</taxon>
        <taxon>Lactobacillales</taxon>
        <taxon>Lactobacillaceae</taxon>
        <taxon>Agrilactobacillus</taxon>
    </lineage>
</organism>
<feature type="transmembrane region" description="Helical" evidence="9">
    <location>
        <begin position="57"/>
        <end position="84"/>
    </location>
</feature>
<evidence type="ECO:0000256" key="1">
    <source>
        <dbReference type="ARBA" id="ARBA00004141"/>
    </source>
</evidence>
<keyword evidence="5 9" id="KW-1133">Transmembrane helix</keyword>
<evidence type="ECO:0000313" key="12">
    <source>
        <dbReference type="Proteomes" id="UP000051236"/>
    </source>
</evidence>
<dbReference type="InterPro" id="IPR005667">
    <property type="entry name" value="Sulph_transpt2"/>
</dbReference>
<keyword evidence="7 9" id="KW-0472">Membrane</keyword>
<dbReference type="PANTHER" id="PTHR30406:SF1">
    <property type="entry name" value="SULFATE TRANSPORT SYSTEM PERMEASE PROTEIN CYSW"/>
    <property type="match status" value="1"/>
</dbReference>
<dbReference type="NCBIfam" id="TIGR00969">
    <property type="entry name" value="3a0106s02"/>
    <property type="match status" value="1"/>
</dbReference>
<sequence length="270" mass="29359">MKQFQSKRIKLPLIIIAWGFMALLLILPIILVISQAASHGLGHYLQLLANLNTLRAFNLTVAATVISVGVNLILGLSAAWIIAFHDFPGKRLLNTLIDLPLSVSPVIVGLIFVLTFGRTGWLAPLVAHFNLQIIFAPPAIFLVTIFVTFPFVTRELVPVLIARGREEEQTAAFLGANFWQIFTQITLPAIKTPLAGGLVLASARAMGEFGAVAVVSGNIVGKTLTLPLLVQSLYNQFKFEDAFGVATILLASTFAIIYLKRILLKNSPTF</sequence>
<dbReference type="OrthoDB" id="9774448at2"/>
<accession>X0PCT0</accession>
<dbReference type="SUPFAM" id="SSF161098">
    <property type="entry name" value="MetI-like"/>
    <property type="match status" value="1"/>
</dbReference>
<comment type="subcellular location">
    <subcellularLocation>
        <location evidence="1">Membrane</location>
        <topology evidence="1">Multi-pass membrane protein</topology>
    </subcellularLocation>
</comment>
<evidence type="ECO:0000259" key="10">
    <source>
        <dbReference type="PROSITE" id="PS50928"/>
    </source>
</evidence>
<comment type="subunit">
    <text evidence="2">The complex is composed of two ATP-binding proteins (CysA), two transmembrane proteins (CysT and CysW) and a solute-binding protein (CysP).</text>
</comment>
<feature type="transmembrane region" description="Helical" evidence="9">
    <location>
        <begin position="96"/>
        <end position="117"/>
    </location>
</feature>
<protein>
    <submittedName>
        <fullName evidence="11">Sulfate transport system permease protein CysW</fullName>
    </submittedName>
</protein>
<dbReference type="PANTHER" id="PTHR30406">
    <property type="entry name" value="SULFATE TRANSPORT SYSTEM PERMEASE PROTEIN"/>
    <property type="match status" value="1"/>
</dbReference>
<keyword evidence="4 9" id="KW-0812">Transmembrane</keyword>
<evidence type="ECO:0000256" key="8">
    <source>
        <dbReference type="ARBA" id="ARBA00025323"/>
    </source>
</evidence>
<gene>
    <name evidence="11" type="ORF">FC83_GL001680</name>
</gene>
<dbReference type="RefSeq" id="WP_035450694.1">
    <property type="nucleotide sequence ID" value="NZ_AZGA01000088.1"/>
</dbReference>
<dbReference type="Proteomes" id="UP000051236">
    <property type="component" value="Unassembled WGS sequence"/>
</dbReference>
<comment type="caution">
    <text evidence="11">The sequence shown here is derived from an EMBL/GenBank/DDBJ whole genome shotgun (WGS) entry which is preliminary data.</text>
</comment>
<evidence type="ECO:0000256" key="9">
    <source>
        <dbReference type="SAM" id="Phobius"/>
    </source>
</evidence>
<feature type="domain" description="ABC transmembrane type-1" evidence="10">
    <location>
        <begin position="57"/>
        <end position="260"/>
    </location>
</feature>
<dbReference type="AlphaFoldDB" id="X0PCT0"/>
<evidence type="ECO:0000256" key="5">
    <source>
        <dbReference type="ARBA" id="ARBA00022989"/>
    </source>
</evidence>
<dbReference type="InterPro" id="IPR000515">
    <property type="entry name" value="MetI-like"/>
</dbReference>
<evidence type="ECO:0000256" key="3">
    <source>
        <dbReference type="ARBA" id="ARBA00022448"/>
    </source>
</evidence>
<feature type="transmembrane region" description="Helical" evidence="9">
    <location>
        <begin position="242"/>
        <end position="259"/>
    </location>
</feature>
<feature type="transmembrane region" description="Helical" evidence="9">
    <location>
        <begin position="209"/>
        <end position="230"/>
    </location>
</feature>
<dbReference type="InterPro" id="IPR035906">
    <property type="entry name" value="MetI-like_sf"/>
</dbReference>